<organism evidence="4 5">
    <name type="scientific">Homarus americanus</name>
    <name type="common">American lobster</name>
    <dbReference type="NCBI Taxonomy" id="6706"/>
    <lineage>
        <taxon>Eukaryota</taxon>
        <taxon>Metazoa</taxon>
        <taxon>Ecdysozoa</taxon>
        <taxon>Arthropoda</taxon>
        <taxon>Crustacea</taxon>
        <taxon>Multicrustacea</taxon>
        <taxon>Malacostraca</taxon>
        <taxon>Eumalacostraca</taxon>
        <taxon>Eucarida</taxon>
        <taxon>Decapoda</taxon>
        <taxon>Pleocyemata</taxon>
        <taxon>Astacidea</taxon>
        <taxon>Nephropoidea</taxon>
        <taxon>Nephropidae</taxon>
        <taxon>Homarus</taxon>
    </lineage>
</organism>
<evidence type="ECO:0000313" key="4">
    <source>
        <dbReference type="EMBL" id="KAG7154616.1"/>
    </source>
</evidence>
<evidence type="ECO:0000256" key="1">
    <source>
        <dbReference type="ARBA" id="ARBA00008309"/>
    </source>
</evidence>
<name>A0A8J5JDA5_HOMAM</name>
<dbReference type="Pfam" id="PF12516">
    <property type="entry name" value="DUF3719"/>
    <property type="match status" value="1"/>
</dbReference>
<feature type="region of interest" description="Disordered" evidence="2">
    <location>
        <begin position="451"/>
        <end position="488"/>
    </location>
</feature>
<accession>A0A8J5JDA5</accession>
<dbReference type="InterPro" id="IPR039630">
    <property type="entry name" value="FAM149"/>
</dbReference>
<evidence type="ECO:0000259" key="3">
    <source>
        <dbReference type="Pfam" id="PF12516"/>
    </source>
</evidence>
<feature type="compositionally biased region" description="Low complexity" evidence="2">
    <location>
        <begin position="452"/>
        <end position="466"/>
    </location>
</feature>
<feature type="region of interest" description="Disordered" evidence="2">
    <location>
        <begin position="19"/>
        <end position="81"/>
    </location>
</feature>
<dbReference type="AlphaFoldDB" id="A0A8J5JDA5"/>
<keyword evidence="5" id="KW-1185">Reference proteome</keyword>
<feature type="region of interest" description="Disordered" evidence="2">
    <location>
        <begin position="566"/>
        <end position="618"/>
    </location>
</feature>
<dbReference type="PANTHER" id="PTHR31997">
    <property type="entry name" value="AGAP003710-PA"/>
    <property type="match status" value="1"/>
</dbReference>
<feature type="compositionally biased region" description="Basic and acidic residues" evidence="2">
    <location>
        <begin position="54"/>
        <end position="74"/>
    </location>
</feature>
<protein>
    <recommendedName>
        <fullName evidence="3">DUF3719 domain-containing protein</fullName>
    </recommendedName>
</protein>
<reference evidence="4" key="1">
    <citation type="journal article" date="2021" name="Sci. Adv.">
        <title>The American lobster genome reveals insights on longevity, neural, and immune adaptations.</title>
        <authorList>
            <person name="Polinski J.M."/>
            <person name="Zimin A.V."/>
            <person name="Clark K.F."/>
            <person name="Kohn A.B."/>
            <person name="Sadowski N."/>
            <person name="Timp W."/>
            <person name="Ptitsyn A."/>
            <person name="Khanna P."/>
            <person name="Romanova D.Y."/>
            <person name="Williams P."/>
            <person name="Greenwood S.J."/>
            <person name="Moroz L.L."/>
            <person name="Walt D.R."/>
            <person name="Bodnar A.G."/>
        </authorList>
    </citation>
    <scope>NUCLEOTIDE SEQUENCE</scope>
    <source>
        <strain evidence="4">GMGI-L3</strain>
    </source>
</reference>
<comment type="caution">
    <text evidence="4">The sequence shown here is derived from an EMBL/GenBank/DDBJ whole genome shotgun (WGS) entry which is preliminary data.</text>
</comment>
<evidence type="ECO:0000313" key="5">
    <source>
        <dbReference type="Proteomes" id="UP000747542"/>
    </source>
</evidence>
<feature type="region of interest" description="Disordered" evidence="2">
    <location>
        <begin position="394"/>
        <end position="425"/>
    </location>
</feature>
<dbReference type="Proteomes" id="UP000747542">
    <property type="component" value="Unassembled WGS sequence"/>
</dbReference>
<dbReference type="PANTHER" id="PTHR31997:SF1">
    <property type="entry name" value="AGAP003710-PA"/>
    <property type="match status" value="1"/>
</dbReference>
<dbReference type="InterPro" id="IPR022194">
    <property type="entry name" value="DUF3719"/>
</dbReference>
<feature type="domain" description="DUF3719" evidence="3">
    <location>
        <begin position="203"/>
        <end position="227"/>
    </location>
</feature>
<evidence type="ECO:0000256" key="2">
    <source>
        <dbReference type="SAM" id="MobiDB-lite"/>
    </source>
</evidence>
<feature type="compositionally biased region" description="Polar residues" evidence="2">
    <location>
        <begin position="412"/>
        <end position="423"/>
    </location>
</feature>
<comment type="similarity">
    <text evidence="1">Belongs to the FAM149 family.</text>
</comment>
<feature type="compositionally biased region" description="Polar residues" evidence="2">
    <location>
        <begin position="601"/>
        <end position="612"/>
    </location>
</feature>
<dbReference type="EMBL" id="JAHLQT010044109">
    <property type="protein sequence ID" value="KAG7154616.1"/>
    <property type="molecule type" value="Genomic_DNA"/>
</dbReference>
<gene>
    <name evidence="4" type="ORF">Hamer_G014965</name>
</gene>
<proteinExistence type="inferred from homology"/>
<sequence length="714" mass="80416">MMITQEEDDLEEELRCLDIREDHGAEDSDVTPTNTPPTSLPILYIKKYPPPKPNYEEHKDFGRYSRTEEYDNRSESSLSWGDDEFEGEATRQVGVLFDQLDFLLYKEETTFSPIPYSSNCSETGSLSAGHELDISVGPVEDSEDSSSSDLIENLTRITDAARTQEYQRDIFFDVEGVDPSDILYNSNRLLKSSPGLSVGEANEPTPELQEECSSWVHQFPHFRVRGHCLNLKLLTFLEELVAEDSLVRENYEEKEEEVIAHDGDFHHLLPLVTFSSANQTRRSFSDDPKRETCSSRVCSGSNDPEVLKEQILIMLFEKLWSSVTETIEPLLHQYAKYIIEQSVQYLSLSREPSTRGSRVGSHTPIRKISEEVIRSNIKFPKPYYGVYRPVSGESNRKYETKRPSSGIKRPSSAVNRLQNTQSAPGIHQKELQDLLQISSKPLQNCEDRVRLRTSSASTTRESSAKSQISLPSLATPRTPVHRPVSSKSSNHLLTPVRVDGLTNCGEQRPATTSSYNARARFQEKFQHMSRQGTIQESWGDNSGLDIEEDALEVANSAWSRHIPFLPPIADGGDISNKGNVGKQPLRLNSTSRRRDSSTERPLNSVQDSQQPESPLMTGEDLSLSTLSVKGTTLSAAHRPHAYTRPKNHIWASGMRPVEPFLSWVVQHVDREARSVGQDEDLPVKNAFVNEENKNLCTSITEVGGGQKLMRPHQK</sequence>